<organism evidence="2 3">
    <name type="scientific">Thermomonospora cellulosilytica</name>
    <dbReference type="NCBI Taxonomy" id="1411118"/>
    <lineage>
        <taxon>Bacteria</taxon>
        <taxon>Bacillati</taxon>
        <taxon>Actinomycetota</taxon>
        <taxon>Actinomycetes</taxon>
        <taxon>Streptosporangiales</taxon>
        <taxon>Thermomonosporaceae</taxon>
        <taxon>Thermomonospora</taxon>
    </lineage>
</organism>
<sequence>MISSTAAGPETGERSSSVMVRVAQGRWPGRSTIPEASRADASVTPARTGTDGVFARRCRGEGEWSRVTRFRWPRYS</sequence>
<dbReference type="AlphaFoldDB" id="A0A7W3R7F1"/>
<protein>
    <submittedName>
        <fullName evidence="2">Uncharacterized protein</fullName>
    </submittedName>
</protein>
<proteinExistence type="predicted"/>
<gene>
    <name evidence="2" type="ORF">HNR21_001494</name>
</gene>
<keyword evidence="3" id="KW-1185">Reference proteome</keyword>
<reference evidence="2 3" key="1">
    <citation type="submission" date="2020-08" db="EMBL/GenBank/DDBJ databases">
        <title>Sequencing the genomes of 1000 actinobacteria strains.</title>
        <authorList>
            <person name="Klenk H.-P."/>
        </authorList>
    </citation>
    <scope>NUCLEOTIDE SEQUENCE [LARGE SCALE GENOMIC DNA]</scope>
    <source>
        <strain evidence="2 3">DSM 45823</strain>
    </source>
</reference>
<evidence type="ECO:0000256" key="1">
    <source>
        <dbReference type="SAM" id="MobiDB-lite"/>
    </source>
</evidence>
<feature type="region of interest" description="Disordered" evidence="1">
    <location>
        <begin position="25"/>
        <end position="48"/>
    </location>
</feature>
<dbReference type="EMBL" id="JACJII010000001">
    <property type="protein sequence ID" value="MBA9002612.1"/>
    <property type="molecule type" value="Genomic_DNA"/>
</dbReference>
<comment type="caution">
    <text evidence="2">The sequence shown here is derived from an EMBL/GenBank/DDBJ whole genome shotgun (WGS) entry which is preliminary data.</text>
</comment>
<evidence type="ECO:0000313" key="3">
    <source>
        <dbReference type="Proteomes" id="UP000539313"/>
    </source>
</evidence>
<name>A0A7W3R7F1_9ACTN</name>
<dbReference type="Proteomes" id="UP000539313">
    <property type="component" value="Unassembled WGS sequence"/>
</dbReference>
<evidence type="ECO:0000313" key="2">
    <source>
        <dbReference type="EMBL" id="MBA9002612.1"/>
    </source>
</evidence>
<accession>A0A7W3R7F1</accession>